<evidence type="ECO:0000313" key="2">
    <source>
        <dbReference type="Proteomes" id="UP000078512"/>
    </source>
</evidence>
<protein>
    <submittedName>
        <fullName evidence="1">Uncharacterized protein</fullName>
    </submittedName>
</protein>
<organism evidence="1 2">
    <name type="scientific">Linnemannia elongata AG-77</name>
    <dbReference type="NCBI Taxonomy" id="1314771"/>
    <lineage>
        <taxon>Eukaryota</taxon>
        <taxon>Fungi</taxon>
        <taxon>Fungi incertae sedis</taxon>
        <taxon>Mucoromycota</taxon>
        <taxon>Mortierellomycotina</taxon>
        <taxon>Mortierellomycetes</taxon>
        <taxon>Mortierellales</taxon>
        <taxon>Mortierellaceae</taxon>
        <taxon>Linnemannia</taxon>
    </lineage>
</organism>
<sequence length="96" mass="11382">LFTHKQTTSLQLKKRLSKPRKRELLLFLLPAFPCACALKVPEGFCLFLGQCCHLRFTKGSYFWLAWTRRGVQYFFFFFLADKEHAPKRQLQEASHI</sequence>
<gene>
    <name evidence="1" type="ORF">K457DRAFT_34666</name>
</gene>
<dbReference type="Proteomes" id="UP000078512">
    <property type="component" value="Unassembled WGS sequence"/>
</dbReference>
<name>A0A197JMP6_9FUNG</name>
<keyword evidence="2" id="KW-1185">Reference proteome</keyword>
<dbReference type="EMBL" id="KV442069">
    <property type="protein sequence ID" value="OAQ26238.1"/>
    <property type="molecule type" value="Genomic_DNA"/>
</dbReference>
<reference evidence="1 2" key="1">
    <citation type="submission" date="2016-05" db="EMBL/GenBank/DDBJ databases">
        <title>Genome sequencing reveals origins of a unique bacterial endosymbiosis in the earliest lineages of terrestrial Fungi.</title>
        <authorList>
            <consortium name="DOE Joint Genome Institute"/>
            <person name="Uehling J."/>
            <person name="Gryganskyi A."/>
            <person name="Hameed K."/>
            <person name="Tschaplinski T."/>
            <person name="Misztal P."/>
            <person name="Wu S."/>
            <person name="Desiro A."/>
            <person name="Vande Pol N."/>
            <person name="Du Z.-Y."/>
            <person name="Zienkiewicz A."/>
            <person name="Zienkiewicz K."/>
            <person name="Morin E."/>
            <person name="Tisserant E."/>
            <person name="Splivallo R."/>
            <person name="Hainaut M."/>
            <person name="Henrissat B."/>
            <person name="Ohm R."/>
            <person name="Kuo A."/>
            <person name="Yan J."/>
            <person name="Lipzen A."/>
            <person name="Nolan M."/>
            <person name="Labutti K."/>
            <person name="Barry K."/>
            <person name="Goldstein A."/>
            <person name="Labbe J."/>
            <person name="Schadt C."/>
            <person name="Tuskan G."/>
            <person name="Grigoriev I."/>
            <person name="Martin F."/>
            <person name="Vilgalys R."/>
            <person name="Bonito G."/>
        </authorList>
    </citation>
    <scope>NUCLEOTIDE SEQUENCE [LARGE SCALE GENOMIC DNA]</scope>
    <source>
        <strain evidence="1 2">AG-77</strain>
    </source>
</reference>
<evidence type="ECO:0000313" key="1">
    <source>
        <dbReference type="EMBL" id="OAQ26238.1"/>
    </source>
</evidence>
<dbReference type="AlphaFoldDB" id="A0A197JMP6"/>
<feature type="non-terminal residue" evidence="1">
    <location>
        <position position="1"/>
    </location>
</feature>
<feature type="non-terminal residue" evidence="1">
    <location>
        <position position="96"/>
    </location>
</feature>
<accession>A0A197JMP6</accession>
<proteinExistence type="predicted"/>